<organism evidence="1 2">
    <name type="scientific">Frankia torreyi</name>
    <dbReference type="NCBI Taxonomy" id="1856"/>
    <lineage>
        <taxon>Bacteria</taxon>
        <taxon>Bacillati</taxon>
        <taxon>Actinomycetota</taxon>
        <taxon>Actinomycetes</taxon>
        <taxon>Frankiales</taxon>
        <taxon>Frankiaceae</taxon>
        <taxon>Frankia</taxon>
    </lineage>
</organism>
<dbReference type="EMBL" id="JYFN01000001">
    <property type="protein sequence ID" value="KJE25515.1"/>
    <property type="molecule type" value="Genomic_DNA"/>
</dbReference>
<protein>
    <submittedName>
        <fullName evidence="1">Uncharacterized protein</fullName>
    </submittedName>
</protein>
<name>A0A0D8BN32_9ACTN</name>
<evidence type="ECO:0000313" key="2">
    <source>
        <dbReference type="Proteomes" id="UP000032545"/>
    </source>
</evidence>
<sequence length="104" mass="10645">MSLVTKPGTRYRSAVDQTEIIVVKPAKGPIDLRCGGHPVVAIGTEAPTGLTLDPAFSAGTPLGKRFADTDTGLELLCTKGGTGSLSIGEVILAQKDAKPLPSSD</sequence>
<dbReference type="AlphaFoldDB" id="A0A0D8BN32"/>
<accession>A0A0D8BN32</accession>
<dbReference type="RefSeq" id="WP_011603124.1">
    <property type="nucleotide sequence ID" value="NZ_JYFN01000001.1"/>
</dbReference>
<comment type="caution">
    <text evidence="1">The sequence shown here is derived from an EMBL/GenBank/DDBJ whole genome shotgun (WGS) entry which is preliminary data.</text>
</comment>
<keyword evidence="2" id="KW-1185">Reference proteome</keyword>
<dbReference type="Proteomes" id="UP000032545">
    <property type="component" value="Unassembled WGS sequence"/>
</dbReference>
<evidence type="ECO:0000313" key="1">
    <source>
        <dbReference type="EMBL" id="KJE25515.1"/>
    </source>
</evidence>
<reference evidence="2" key="1">
    <citation type="submission" date="2015-02" db="EMBL/GenBank/DDBJ databases">
        <title>Draft Genome of Frankia sp. CpI1-S.</title>
        <authorList>
            <person name="Oshone R.T."/>
            <person name="Ngom M."/>
            <person name="Ghodhbane-Gtari F."/>
            <person name="Gtari M."/>
            <person name="Morris K."/>
            <person name="Thomas K."/>
            <person name="Sen A."/>
            <person name="Tisa L.S."/>
        </authorList>
    </citation>
    <scope>NUCLEOTIDE SEQUENCE [LARGE SCALE GENOMIC DNA]</scope>
    <source>
        <strain evidence="2">CpI1-S</strain>
    </source>
</reference>
<dbReference type="OrthoDB" id="7478453at2"/>
<gene>
    <name evidence="1" type="ORF">FF36_00131</name>
</gene>
<reference evidence="1 2" key="2">
    <citation type="journal article" date="2016" name="Genome Announc.">
        <title>Permanent Draft Genome Sequences for Two Variants of Frankia sp. Strain CpI1, the First Frankia Strain Isolated from Root Nodules of Comptonia peregrina.</title>
        <authorList>
            <person name="Oshone R."/>
            <person name="Hurst S.G.IV."/>
            <person name="Abebe-Akele F."/>
            <person name="Simpson S."/>
            <person name="Morris K."/>
            <person name="Thomas W.K."/>
            <person name="Tisa L.S."/>
        </authorList>
    </citation>
    <scope>NUCLEOTIDE SEQUENCE [LARGE SCALE GENOMIC DNA]</scope>
    <source>
        <strain evidence="2">CpI1-S</strain>
    </source>
</reference>
<proteinExistence type="predicted"/>
<dbReference type="PATRIC" id="fig|1502723.3.peg.148"/>